<evidence type="ECO:0000259" key="1">
    <source>
        <dbReference type="Pfam" id="PF00534"/>
    </source>
</evidence>
<keyword evidence="3" id="KW-1185">Reference proteome</keyword>
<dbReference type="SUPFAM" id="SSF53756">
    <property type="entry name" value="UDP-Glycosyltransferase/glycogen phosphorylase"/>
    <property type="match status" value="1"/>
</dbReference>
<dbReference type="Gene3D" id="3.40.50.2000">
    <property type="entry name" value="Glycogen Phosphorylase B"/>
    <property type="match status" value="2"/>
</dbReference>
<dbReference type="EMBL" id="CP032382">
    <property type="protein sequence ID" value="AYB31161.1"/>
    <property type="molecule type" value="Genomic_DNA"/>
</dbReference>
<name>A0A385SLB5_9BACT</name>
<reference evidence="3" key="1">
    <citation type="submission" date="2018-09" db="EMBL/GenBank/DDBJ databases">
        <title>Chryseolinea sp. KIS68-18 isolated from soil.</title>
        <authorList>
            <person name="Weon H.-Y."/>
            <person name="Kwon S.-W."/>
            <person name="Lee S.A."/>
        </authorList>
    </citation>
    <scope>NUCLEOTIDE SEQUENCE [LARGE SCALE GENOMIC DNA]</scope>
    <source>
        <strain evidence="3">KIS68-18</strain>
    </source>
</reference>
<dbReference type="CDD" id="cd03801">
    <property type="entry name" value="GT4_PimA-like"/>
    <property type="match status" value="1"/>
</dbReference>
<sequence length="379" mass="42336">MESQKQKPRIAVFGLATLGGGAKGMGIPVLVDLFERLSIHFDICFYSLINHNADVASSSIKIKQPTSWRIPGRLKYFQVMMKCFFDHLHQPWDVIFAISPYPAGAYAVRLGKWIRRPVVVQMIAYEAASLPGLGCMDLTIPWLAKVTRRVCHETDYLVTVAHIQKEIAKQCLPTQRDIDVLPLRINSERFPFVRKSVSFPVHFIHIAYYSLLKDQDTMFRAFAKIADKIECTLTIIGSGYDIPKVQSLLQSLGISTKVHFVKFAAQSELPGYFDKAHILFHPARFETGCAVIQEAMASGVVVCGTSVGILADLGEDYAVAVPPGDDVALATQTLQLIADKARYSEFQQRGHQWITTYGAVWAADNYLQYLDSIVDKDSS</sequence>
<dbReference type="AlphaFoldDB" id="A0A385SLB5"/>
<accession>A0A385SLB5</accession>
<protein>
    <submittedName>
        <fullName evidence="2">Glycosyltransferase</fullName>
    </submittedName>
</protein>
<gene>
    <name evidence="2" type="ORF">D4L85_11485</name>
</gene>
<dbReference type="OrthoDB" id="9803091at2"/>
<feature type="domain" description="Glycosyl transferase family 1" evidence="1">
    <location>
        <begin position="204"/>
        <end position="352"/>
    </location>
</feature>
<evidence type="ECO:0000313" key="2">
    <source>
        <dbReference type="EMBL" id="AYB31161.1"/>
    </source>
</evidence>
<evidence type="ECO:0000313" key="3">
    <source>
        <dbReference type="Proteomes" id="UP000266183"/>
    </source>
</evidence>
<dbReference type="GO" id="GO:0016757">
    <property type="term" value="F:glycosyltransferase activity"/>
    <property type="evidence" value="ECO:0007669"/>
    <property type="project" value="InterPro"/>
</dbReference>
<keyword evidence="2" id="KW-0808">Transferase</keyword>
<organism evidence="2 3">
    <name type="scientific">Chryseolinea soli</name>
    <dbReference type="NCBI Taxonomy" id="2321403"/>
    <lineage>
        <taxon>Bacteria</taxon>
        <taxon>Pseudomonadati</taxon>
        <taxon>Bacteroidota</taxon>
        <taxon>Cytophagia</taxon>
        <taxon>Cytophagales</taxon>
        <taxon>Fulvivirgaceae</taxon>
        <taxon>Chryseolinea</taxon>
    </lineage>
</organism>
<dbReference type="PANTHER" id="PTHR12526">
    <property type="entry name" value="GLYCOSYLTRANSFERASE"/>
    <property type="match status" value="1"/>
</dbReference>
<dbReference type="Pfam" id="PF00534">
    <property type="entry name" value="Glycos_transf_1"/>
    <property type="match status" value="1"/>
</dbReference>
<dbReference type="InterPro" id="IPR001296">
    <property type="entry name" value="Glyco_trans_1"/>
</dbReference>
<dbReference type="Proteomes" id="UP000266183">
    <property type="component" value="Chromosome"/>
</dbReference>
<dbReference type="RefSeq" id="WP_119754443.1">
    <property type="nucleotide sequence ID" value="NZ_CP032382.1"/>
</dbReference>
<dbReference type="KEGG" id="chk:D4L85_11485"/>
<proteinExistence type="predicted"/>